<name>K5WGV0_PHACS</name>
<protein>
    <recommendedName>
        <fullName evidence="1">Enoyl reductase (ER) domain-containing protein</fullName>
    </recommendedName>
</protein>
<dbReference type="PANTHER" id="PTHR45348:SF2">
    <property type="entry name" value="ZINC-TYPE ALCOHOL DEHYDROGENASE-LIKE PROTEIN C2E1P3.01"/>
    <property type="match status" value="1"/>
</dbReference>
<dbReference type="Gene3D" id="3.40.50.720">
    <property type="entry name" value="NAD(P)-binding Rossmann-like Domain"/>
    <property type="match status" value="1"/>
</dbReference>
<dbReference type="SUPFAM" id="SSF51735">
    <property type="entry name" value="NAD(P)-binding Rossmann-fold domains"/>
    <property type="match status" value="1"/>
</dbReference>
<dbReference type="Proteomes" id="UP000008370">
    <property type="component" value="Unassembled WGS sequence"/>
</dbReference>
<dbReference type="OrthoDB" id="3233595at2759"/>
<gene>
    <name evidence="2" type="ORF">PHACADRAFT_207380</name>
</gene>
<evidence type="ECO:0000259" key="1">
    <source>
        <dbReference type="SMART" id="SM00829"/>
    </source>
</evidence>
<dbReference type="RefSeq" id="XP_007393869.1">
    <property type="nucleotide sequence ID" value="XM_007393807.1"/>
</dbReference>
<dbReference type="GO" id="GO:0016651">
    <property type="term" value="F:oxidoreductase activity, acting on NAD(P)H"/>
    <property type="evidence" value="ECO:0007669"/>
    <property type="project" value="InterPro"/>
</dbReference>
<dbReference type="InterPro" id="IPR013154">
    <property type="entry name" value="ADH-like_N"/>
</dbReference>
<organism evidence="2 3">
    <name type="scientific">Phanerochaete carnosa (strain HHB-10118-sp)</name>
    <name type="common">White-rot fungus</name>
    <name type="synonym">Peniophora carnosa</name>
    <dbReference type="NCBI Taxonomy" id="650164"/>
    <lineage>
        <taxon>Eukaryota</taxon>
        <taxon>Fungi</taxon>
        <taxon>Dikarya</taxon>
        <taxon>Basidiomycota</taxon>
        <taxon>Agaricomycotina</taxon>
        <taxon>Agaricomycetes</taxon>
        <taxon>Polyporales</taxon>
        <taxon>Phanerochaetaceae</taxon>
        <taxon>Phanerochaete</taxon>
    </lineage>
</organism>
<dbReference type="InterPro" id="IPR047122">
    <property type="entry name" value="Trans-enoyl_RdTase-like"/>
</dbReference>
<dbReference type="InterPro" id="IPR011032">
    <property type="entry name" value="GroES-like_sf"/>
</dbReference>
<dbReference type="Pfam" id="PF00107">
    <property type="entry name" value="ADH_zinc_N"/>
    <property type="match status" value="1"/>
</dbReference>
<dbReference type="GeneID" id="18912594"/>
<accession>K5WGV0</accession>
<dbReference type="SUPFAM" id="SSF50129">
    <property type="entry name" value="GroES-like"/>
    <property type="match status" value="1"/>
</dbReference>
<dbReference type="InterPro" id="IPR013149">
    <property type="entry name" value="ADH-like_C"/>
</dbReference>
<feature type="domain" description="Enoyl reductase (ER)" evidence="1">
    <location>
        <begin position="12"/>
        <end position="345"/>
    </location>
</feature>
<dbReference type="Gene3D" id="3.90.180.10">
    <property type="entry name" value="Medium-chain alcohol dehydrogenases, catalytic domain"/>
    <property type="match status" value="1"/>
</dbReference>
<dbReference type="PANTHER" id="PTHR45348">
    <property type="entry name" value="HYPOTHETICAL OXIDOREDUCTASE (EUROFUNG)"/>
    <property type="match status" value="1"/>
</dbReference>
<dbReference type="EMBL" id="JH930470">
    <property type="protein sequence ID" value="EKM58560.1"/>
    <property type="molecule type" value="Genomic_DNA"/>
</dbReference>
<keyword evidence="3" id="KW-1185">Reference proteome</keyword>
<reference evidence="2 3" key="1">
    <citation type="journal article" date="2012" name="BMC Genomics">
        <title>Comparative genomics of the white-rot fungi, Phanerochaete carnosa and P. chrysosporium, to elucidate the genetic basis of the distinct wood types they colonize.</title>
        <authorList>
            <person name="Suzuki H."/>
            <person name="MacDonald J."/>
            <person name="Syed K."/>
            <person name="Salamov A."/>
            <person name="Hori C."/>
            <person name="Aerts A."/>
            <person name="Henrissat B."/>
            <person name="Wiebenga A."/>
            <person name="vanKuyk P.A."/>
            <person name="Barry K."/>
            <person name="Lindquist E."/>
            <person name="LaButti K."/>
            <person name="Lapidus A."/>
            <person name="Lucas S."/>
            <person name="Coutinho P."/>
            <person name="Gong Y."/>
            <person name="Samejima M."/>
            <person name="Mahadevan R."/>
            <person name="Abou-Zaid M."/>
            <person name="de Vries R.P."/>
            <person name="Igarashi K."/>
            <person name="Yadav J.S."/>
            <person name="Grigoriev I.V."/>
            <person name="Master E.R."/>
        </authorList>
    </citation>
    <scope>NUCLEOTIDE SEQUENCE [LARGE SCALE GENOMIC DNA]</scope>
    <source>
        <strain evidence="2 3">HHB-10118-sp</strain>
    </source>
</reference>
<dbReference type="InterPro" id="IPR036291">
    <property type="entry name" value="NAD(P)-bd_dom_sf"/>
</dbReference>
<dbReference type="KEGG" id="pco:PHACADRAFT_207380"/>
<evidence type="ECO:0000313" key="2">
    <source>
        <dbReference type="EMBL" id="EKM58560.1"/>
    </source>
</evidence>
<sequence length="351" mass="37336">MARQQKLLLLSGPAGQFTVESRDVPNPGPGFLLIELHAIALNPADWLLRDLGLWITQWPAVLGLDAAGVVAEVGRGVTNVAVGDRVMYAGTGEEPRVSTFQQYNVVCAEFVAKIPDSMTFDQAATIPITMATAALGLYDKQQEPDGGLGLTPPWEAEGGRGKYAGEPIFITGGASGVGQHAIQFAKMSGFAPIITTASLHNEAYLKSLGATHVIDRALPAASLVQAVQDITPKPVRVAYDTVSQPDVQNAMYNLLAPGGRMLRVGPMLVHEESLTKDKYVAHVFAGVQRPAQQECGRALYAKLPEMLAAGDIKPTRVELLPNGLVGIPDGLDRLKSGVSGVKYVVRPQETP</sequence>
<dbReference type="InParanoid" id="K5WGV0"/>
<dbReference type="InterPro" id="IPR020843">
    <property type="entry name" value="ER"/>
</dbReference>
<dbReference type="CDD" id="cd08249">
    <property type="entry name" value="enoyl_reductase_like"/>
    <property type="match status" value="1"/>
</dbReference>
<dbReference type="HOGENOM" id="CLU_026673_16_5_1"/>
<dbReference type="Pfam" id="PF08240">
    <property type="entry name" value="ADH_N"/>
    <property type="match status" value="1"/>
</dbReference>
<evidence type="ECO:0000313" key="3">
    <source>
        <dbReference type="Proteomes" id="UP000008370"/>
    </source>
</evidence>
<dbReference type="AlphaFoldDB" id="K5WGV0"/>
<dbReference type="SMART" id="SM00829">
    <property type="entry name" value="PKS_ER"/>
    <property type="match status" value="1"/>
</dbReference>
<proteinExistence type="predicted"/>